<dbReference type="HOGENOM" id="CLU_063698_0_0_1"/>
<dbReference type="EMBL" id="KN818408">
    <property type="protein sequence ID" value="KIL56666.1"/>
    <property type="molecule type" value="Genomic_DNA"/>
</dbReference>
<gene>
    <name evidence="2" type="ORF">M378DRAFT_16894</name>
</gene>
<keyword evidence="3" id="KW-1185">Reference proteome</keyword>
<protein>
    <submittedName>
        <fullName evidence="2">Uncharacterized protein</fullName>
    </submittedName>
</protein>
<feature type="region of interest" description="Disordered" evidence="1">
    <location>
        <begin position="113"/>
        <end position="144"/>
    </location>
</feature>
<proteinExistence type="predicted"/>
<dbReference type="Proteomes" id="UP000054549">
    <property type="component" value="Unassembled WGS sequence"/>
</dbReference>
<evidence type="ECO:0000313" key="2">
    <source>
        <dbReference type="EMBL" id="KIL56666.1"/>
    </source>
</evidence>
<feature type="region of interest" description="Disordered" evidence="1">
    <location>
        <begin position="1"/>
        <end position="21"/>
    </location>
</feature>
<dbReference type="AlphaFoldDB" id="A0A0C2WJ22"/>
<organism evidence="2 3">
    <name type="scientific">Amanita muscaria (strain Koide BX008)</name>
    <dbReference type="NCBI Taxonomy" id="946122"/>
    <lineage>
        <taxon>Eukaryota</taxon>
        <taxon>Fungi</taxon>
        <taxon>Dikarya</taxon>
        <taxon>Basidiomycota</taxon>
        <taxon>Agaricomycotina</taxon>
        <taxon>Agaricomycetes</taxon>
        <taxon>Agaricomycetidae</taxon>
        <taxon>Agaricales</taxon>
        <taxon>Pluteineae</taxon>
        <taxon>Amanitaceae</taxon>
        <taxon>Amanita</taxon>
    </lineage>
</organism>
<sequence length="220" mass="24811">MRRKRHKKSVPGATTTLCPMLAPHRGQHPALSTPPIPLLQATLVLVSGFMIEFTTVLRQHTKHLHRQVLAWRMTQLTEDLNKILVLTLQESPSGIITSYTTAKPICREQQLPRRPRAPVGPHPTPAPIVKNEPPRTSFTSHSGPIRTPLHNVLPDVHTLDGSEHTIAPQVGLQLWRRPYPVWKLMLGRPLHTGILLDHRKTFIMMSHEEGLIHPLTILGH</sequence>
<evidence type="ECO:0000256" key="1">
    <source>
        <dbReference type="SAM" id="MobiDB-lite"/>
    </source>
</evidence>
<dbReference type="InParanoid" id="A0A0C2WJ22"/>
<reference evidence="2 3" key="1">
    <citation type="submission" date="2014-04" db="EMBL/GenBank/DDBJ databases">
        <title>Evolutionary Origins and Diversification of the Mycorrhizal Mutualists.</title>
        <authorList>
            <consortium name="DOE Joint Genome Institute"/>
            <consortium name="Mycorrhizal Genomics Consortium"/>
            <person name="Kohler A."/>
            <person name="Kuo A."/>
            <person name="Nagy L.G."/>
            <person name="Floudas D."/>
            <person name="Copeland A."/>
            <person name="Barry K.W."/>
            <person name="Cichocki N."/>
            <person name="Veneault-Fourrey C."/>
            <person name="LaButti K."/>
            <person name="Lindquist E.A."/>
            <person name="Lipzen A."/>
            <person name="Lundell T."/>
            <person name="Morin E."/>
            <person name="Murat C."/>
            <person name="Riley R."/>
            <person name="Ohm R."/>
            <person name="Sun H."/>
            <person name="Tunlid A."/>
            <person name="Henrissat B."/>
            <person name="Grigoriev I.V."/>
            <person name="Hibbett D.S."/>
            <person name="Martin F."/>
        </authorList>
    </citation>
    <scope>NUCLEOTIDE SEQUENCE [LARGE SCALE GENOMIC DNA]</scope>
    <source>
        <strain evidence="2 3">Koide BX008</strain>
    </source>
</reference>
<name>A0A0C2WJ22_AMAMK</name>
<accession>A0A0C2WJ22</accession>
<evidence type="ECO:0000313" key="3">
    <source>
        <dbReference type="Proteomes" id="UP000054549"/>
    </source>
</evidence>